<dbReference type="Proteomes" id="UP001526201">
    <property type="component" value="Unassembled WGS sequence"/>
</dbReference>
<sequence length="81" mass="7724">MKSSEKTLAALIGGSAVVVLGVLGGTIMQTAAGPGTVTSSEMSTGVTITQSPAPTAPAIAVATPAIKGPAPLPLEEQGLPG</sequence>
<dbReference type="EMBL" id="JACKTY010000051">
    <property type="protein sequence ID" value="MCV7230571.1"/>
    <property type="molecule type" value="Genomic_DNA"/>
</dbReference>
<evidence type="ECO:0000313" key="1">
    <source>
        <dbReference type="EMBL" id="MCV7230571.1"/>
    </source>
</evidence>
<protein>
    <submittedName>
        <fullName evidence="1">Uncharacterized protein</fullName>
    </submittedName>
</protein>
<proteinExistence type="predicted"/>
<organism evidence="1 2">
    <name type="scientific">Mycolicibacterium komossense</name>
    <dbReference type="NCBI Taxonomy" id="1779"/>
    <lineage>
        <taxon>Bacteria</taxon>
        <taxon>Bacillati</taxon>
        <taxon>Actinomycetota</taxon>
        <taxon>Actinomycetes</taxon>
        <taxon>Mycobacteriales</taxon>
        <taxon>Mycobacteriaceae</taxon>
        <taxon>Mycolicibacterium</taxon>
    </lineage>
</organism>
<dbReference type="RefSeq" id="WP_264071860.1">
    <property type="nucleotide sequence ID" value="NZ_JACKTY010000051.1"/>
</dbReference>
<accession>A0ABT3CM51</accession>
<keyword evidence="2" id="KW-1185">Reference proteome</keyword>
<reference evidence="1 2" key="1">
    <citation type="journal article" date="2022" name="BMC Genomics">
        <title>Comparative genome analysis of mycobacteria focusing on tRNA and non-coding RNA.</title>
        <authorList>
            <person name="Behra P.R.K."/>
            <person name="Pettersson B.M.F."/>
            <person name="Ramesh M."/>
            <person name="Das S."/>
            <person name="Dasgupta S."/>
            <person name="Kirsebom L.A."/>
        </authorList>
    </citation>
    <scope>NUCLEOTIDE SEQUENCE [LARGE SCALE GENOMIC DNA]</scope>
    <source>
        <strain evidence="1 2">DSM 44078</strain>
    </source>
</reference>
<gene>
    <name evidence="1" type="ORF">H7J73_31650</name>
</gene>
<comment type="caution">
    <text evidence="1">The sequence shown here is derived from an EMBL/GenBank/DDBJ whole genome shotgun (WGS) entry which is preliminary data.</text>
</comment>
<evidence type="ECO:0000313" key="2">
    <source>
        <dbReference type="Proteomes" id="UP001526201"/>
    </source>
</evidence>
<name>A0ABT3CM51_9MYCO</name>